<feature type="domain" description="NADPH-dependent FMN reductase-like" evidence="4">
    <location>
        <begin position="3"/>
        <end position="155"/>
    </location>
</feature>
<feature type="region of interest" description="Disordered" evidence="3">
    <location>
        <begin position="193"/>
        <end position="219"/>
    </location>
</feature>
<evidence type="ECO:0000259" key="4">
    <source>
        <dbReference type="Pfam" id="PF03358"/>
    </source>
</evidence>
<evidence type="ECO:0000313" key="5">
    <source>
        <dbReference type="EMBL" id="MCG6657802.1"/>
    </source>
</evidence>
<sequence length="219" mass="23684">MPRFLVFLGSARDSTPPSPARLGLRVARACTSLLEADGAAVELIDPLEIELGSVFKPHFAYAKTRAPEALDALAAKIEAADGYVMVSPEYNHSMSPALAHLLNHFGSSLFAFKPSAIVTYSAGQWGGARAAVAMRTFLAELGCLPVSAMIHVPKAQEALDEDGRFFEEPDRWAGYFGRTLAQLAWWSEAAARQRDVQDPNRVSPAFQRAPSQRNAPAGD</sequence>
<keyword evidence="6" id="KW-1185">Reference proteome</keyword>
<dbReference type="InterPro" id="IPR050712">
    <property type="entry name" value="NAD(P)H-dep_reductase"/>
</dbReference>
<gene>
    <name evidence="5" type="ORF">HOP52_08550</name>
</gene>
<evidence type="ECO:0000313" key="6">
    <source>
        <dbReference type="Proteomes" id="UP000814385"/>
    </source>
</evidence>
<dbReference type="Gene3D" id="3.40.50.360">
    <property type="match status" value="1"/>
</dbReference>
<protein>
    <submittedName>
        <fullName evidence="5">NAD(P)H-dependent oxidoreductase</fullName>
    </submittedName>
</protein>
<comment type="cofactor">
    <cofactor evidence="1">
        <name>FMN</name>
        <dbReference type="ChEBI" id="CHEBI:58210"/>
    </cofactor>
</comment>
<dbReference type="Pfam" id="PF03358">
    <property type="entry name" value="FMN_red"/>
    <property type="match status" value="1"/>
</dbReference>
<keyword evidence="2" id="KW-0288">FMN</keyword>
<accession>A0ABS9P998</accession>
<dbReference type="EMBL" id="JABFUC010000006">
    <property type="protein sequence ID" value="MCG6657802.1"/>
    <property type="molecule type" value="Genomic_DNA"/>
</dbReference>
<reference evidence="5 6" key="1">
    <citation type="submission" date="2020-05" db="EMBL/GenBank/DDBJ databases">
        <title>Comparative genomic analysis of denitrifying bacteria from Halomonas genus.</title>
        <authorList>
            <person name="Wang L."/>
            <person name="Shao Z."/>
        </authorList>
    </citation>
    <scope>NUCLEOTIDE SEQUENCE [LARGE SCALE GENOMIC DNA]</scope>
    <source>
        <strain evidence="5 6">A4</strain>
    </source>
</reference>
<evidence type="ECO:0000256" key="3">
    <source>
        <dbReference type="SAM" id="MobiDB-lite"/>
    </source>
</evidence>
<name>A0ABS9P998_9GAMM</name>
<dbReference type="InterPro" id="IPR029039">
    <property type="entry name" value="Flavoprotein-like_sf"/>
</dbReference>
<evidence type="ECO:0000256" key="1">
    <source>
        <dbReference type="ARBA" id="ARBA00001917"/>
    </source>
</evidence>
<dbReference type="InterPro" id="IPR005025">
    <property type="entry name" value="FMN_Rdtase-like_dom"/>
</dbReference>
<dbReference type="PANTHER" id="PTHR30543">
    <property type="entry name" value="CHROMATE REDUCTASE"/>
    <property type="match status" value="1"/>
</dbReference>
<dbReference type="SUPFAM" id="SSF52218">
    <property type="entry name" value="Flavoproteins"/>
    <property type="match status" value="1"/>
</dbReference>
<keyword evidence="2" id="KW-0285">Flavoprotein</keyword>
<comment type="caution">
    <text evidence="5">The sequence shown here is derived from an EMBL/GenBank/DDBJ whole genome shotgun (WGS) entry which is preliminary data.</text>
</comment>
<feature type="compositionally biased region" description="Polar residues" evidence="3">
    <location>
        <begin position="209"/>
        <end position="219"/>
    </location>
</feature>
<organism evidence="5 6">
    <name type="scientific">Billgrantia campisalis</name>
    <dbReference type="NCBI Taxonomy" id="74661"/>
    <lineage>
        <taxon>Bacteria</taxon>
        <taxon>Pseudomonadati</taxon>
        <taxon>Pseudomonadota</taxon>
        <taxon>Gammaproteobacteria</taxon>
        <taxon>Oceanospirillales</taxon>
        <taxon>Halomonadaceae</taxon>
        <taxon>Billgrantia</taxon>
    </lineage>
</organism>
<proteinExistence type="predicted"/>
<evidence type="ECO:0000256" key="2">
    <source>
        <dbReference type="ARBA" id="ARBA00022643"/>
    </source>
</evidence>
<dbReference type="Proteomes" id="UP000814385">
    <property type="component" value="Unassembled WGS sequence"/>
</dbReference>
<dbReference type="RefSeq" id="WP_238976955.1">
    <property type="nucleotide sequence ID" value="NZ_JABFUC010000006.1"/>
</dbReference>
<dbReference type="PANTHER" id="PTHR30543:SF21">
    <property type="entry name" value="NAD(P)H-DEPENDENT FMN REDUCTASE LOT6"/>
    <property type="match status" value="1"/>
</dbReference>